<dbReference type="RefSeq" id="WP_308984804.1">
    <property type="nucleotide sequence ID" value="NZ_JARXIC010000010.1"/>
</dbReference>
<evidence type="ECO:0000313" key="4">
    <source>
        <dbReference type="Proteomes" id="UP001243717"/>
    </source>
</evidence>
<dbReference type="InterPro" id="IPR016187">
    <property type="entry name" value="CTDL_fold"/>
</dbReference>
<keyword evidence="4" id="KW-1185">Reference proteome</keyword>
<dbReference type="Gene3D" id="3.90.1580.10">
    <property type="entry name" value="paralog of FGE (formylglycine-generating enzyme)"/>
    <property type="match status" value="1"/>
</dbReference>
<gene>
    <name evidence="3" type="ORF">QEH59_07800</name>
</gene>
<dbReference type="Pfam" id="PF03781">
    <property type="entry name" value="FGE-sulfatase"/>
    <property type="match status" value="1"/>
</dbReference>
<dbReference type="EMBL" id="JARXIC010000010">
    <property type="protein sequence ID" value="MDQ8194324.1"/>
    <property type="molecule type" value="Genomic_DNA"/>
</dbReference>
<keyword evidence="1" id="KW-0175">Coiled coil</keyword>
<comment type="caution">
    <text evidence="3">The sequence shown here is derived from an EMBL/GenBank/DDBJ whole genome shotgun (WGS) entry which is preliminary data.</text>
</comment>
<dbReference type="SUPFAM" id="SSF48452">
    <property type="entry name" value="TPR-like"/>
    <property type="match status" value="1"/>
</dbReference>
<evidence type="ECO:0000259" key="2">
    <source>
        <dbReference type="Pfam" id="PF03781"/>
    </source>
</evidence>
<dbReference type="InterPro" id="IPR011990">
    <property type="entry name" value="TPR-like_helical_dom_sf"/>
</dbReference>
<organism evidence="3 4">
    <name type="scientific">Thalassobacterium sedimentorum</name>
    <dbReference type="NCBI Taxonomy" id="3041258"/>
    <lineage>
        <taxon>Bacteria</taxon>
        <taxon>Pseudomonadati</taxon>
        <taxon>Verrucomicrobiota</taxon>
        <taxon>Opitutia</taxon>
        <taxon>Puniceicoccales</taxon>
        <taxon>Coraliomargaritaceae</taxon>
        <taxon>Thalassobacterium</taxon>
    </lineage>
</organism>
<accession>A0ABU1AHW2</accession>
<proteinExistence type="predicted"/>
<feature type="domain" description="Sulfatase-modifying factor enzyme-like" evidence="2">
    <location>
        <begin position="428"/>
        <end position="541"/>
    </location>
</feature>
<protein>
    <submittedName>
        <fullName evidence="3">SUMF1/EgtB/PvdO family nonheme iron enzyme</fullName>
    </submittedName>
</protein>
<dbReference type="Proteomes" id="UP001243717">
    <property type="component" value="Unassembled WGS sequence"/>
</dbReference>
<sequence length="586" mass="66834">MAIFQKSPHKRMPHEMSGGKKFLIVCLVILLAAGVLGAFWLLSQLGPRNVDFRNFDYSIEVPESVKALQQESIELEARFEEVLALREAGPEDIKLLERALNKQEAYLAAIQGVDSEGYQRQVALKERYQNLAAESLRAESLELERTAERLAESEDYEGARAQYRAAYQLQKQINENLPLSSAYNVGRAAHLERQARYLTAEPLYQRSLALEVEADQFMAAKEWGAAEEHLRQAMDLQDRLNREYRGTNQASVARLERLRIKLVGIRSGQSNVEVQRISQLADEARLGNQNREAAALYLEAARLQRQLNEAYRDSPFASSERVSEYLRKSQTAESYELGLEIEQNHDLMQRLLSERRTYEAAEVIATLRRDIQQMQEAFPRSSLNNEDLQLKVRYLNLVQNDLGFVQDRIYDALLPIPDGDGWRMLRTEVPQALYAQIMGTNPSRNKGDLRPVDSVSWVEAKSFCERLSWILGKSVRLPTENEFRQALGRLRYVVLEDHVWSVADSDGAPQAVGTKEAFASGFYDLLGNASEWLESIDRYETEDARHIGGHAQDRLESIFTVPIREAPRGERNRLTGFRVVVNVDSL</sequence>
<evidence type="ECO:0000313" key="3">
    <source>
        <dbReference type="EMBL" id="MDQ8194324.1"/>
    </source>
</evidence>
<feature type="coiled-coil region" evidence="1">
    <location>
        <begin position="286"/>
        <end position="313"/>
    </location>
</feature>
<dbReference type="InterPro" id="IPR042095">
    <property type="entry name" value="SUMF_sf"/>
</dbReference>
<dbReference type="SUPFAM" id="SSF56436">
    <property type="entry name" value="C-type lectin-like"/>
    <property type="match status" value="1"/>
</dbReference>
<evidence type="ECO:0000256" key="1">
    <source>
        <dbReference type="SAM" id="Coils"/>
    </source>
</evidence>
<reference evidence="3 4" key="1">
    <citation type="submission" date="2023-04" db="EMBL/GenBank/DDBJ databases">
        <title>A novel bacteria isolated from coastal sediment.</title>
        <authorList>
            <person name="Liu X.-J."/>
            <person name="Du Z.-J."/>
        </authorList>
    </citation>
    <scope>NUCLEOTIDE SEQUENCE [LARGE SCALE GENOMIC DNA]</scope>
    <source>
        <strain evidence="3 4">SDUM461004</strain>
    </source>
</reference>
<dbReference type="InterPro" id="IPR005532">
    <property type="entry name" value="SUMF_dom"/>
</dbReference>
<name>A0ABU1AHW2_9BACT</name>